<name>A0A4R5PQC9_9HYPH</name>
<feature type="region of interest" description="Disordered" evidence="1">
    <location>
        <begin position="187"/>
        <end position="210"/>
    </location>
</feature>
<dbReference type="OrthoDB" id="8017994at2"/>
<feature type="compositionally biased region" description="Basic and acidic residues" evidence="1">
    <location>
        <begin position="187"/>
        <end position="202"/>
    </location>
</feature>
<organism evidence="3 4">
    <name type="scientific">Pseudohoeflea suaedae</name>
    <dbReference type="NCBI Taxonomy" id="877384"/>
    <lineage>
        <taxon>Bacteria</taxon>
        <taxon>Pseudomonadati</taxon>
        <taxon>Pseudomonadota</taxon>
        <taxon>Alphaproteobacteria</taxon>
        <taxon>Hyphomicrobiales</taxon>
        <taxon>Rhizobiaceae</taxon>
        <taxon>Pseudohoeflea</taxon>
    </lineage>
</organism>
<reference evidence="3 4" key="1">
    <citation type="journal article" date="2013" name="Int. J. Syst. Evol. Microbiol.">
        <title>Hoeflea suaedae sp. nov., an endophytic bacterium isolated from the root of the halophyte Suaeda maritima.</title>
        <authorList>
            <person name="Chung E.J."/>
            <person name="Park J.A."/>
            <person name="Pramanik P."/>
            <person name="Bibi F."/>
            <person name="Jeon C.O."/>
            <person name="Chung Y.R."/>
        </authorList>
    </citation>
    <scope>NUCLEOTIDE SEQUENCE [LARGE SCALE GENOMIC DNA]</scope>
    <source>
        <strain evidence="3 4">YC6898</strain>
    </source>
</reference>
<evidence type="ECO:0000313" key="3">
    <source>
        <dbReference type="EMBL" id="TDH39340.1"/>
    </source>
</evidence>
<feature type="signal peptide" evidence="2">
    <location>
        <begin position="1"/>
        <end position="29"/>
    </location>
</feature>
<evidence type="ECO:0000256" key="2">
    <source>
        <dbReference type="SAM" id="SignalP"/>
    </source>
</evidence>
<dbReference type="InterPro" id="IPR010642">
    <property type="entry name" value="Invasion_prot_B"/>
</dbReference>
<dbReference type="Gene3D" id="2.60.40.1880">
    <property type="entry name" value="Invasion associated locus B (IalB) protein"/>
    <property type="match status" value="1"/>
</dbReference>
<dbReference type="RefSeq" id="WP_133284171.1">
    <property type="nucleotide sequence ID" value="NZ_SMSI01000001.1"/>
</dbReference>
<dbReference type="InterPro" id="IPR038696">
    <property type="entry name" value="IalB_sf"/>
</dbReference>
<protein>
    <submittedName>
        <fullName evidence="3">Invasion associated locus B family protein</fullName>
    </submittedName>
</protein>
<evidence type="ECO:0000256" key="1">
    <source>
        <dbReference type="SAM" id="MobiDB-lite"/>
    </source>
</evidence>
<gene>
    <name evidence="3" type="ORF">E2A64_09865</name>
</gene>
<dbReference type="EMBL" id="SMSI01000001">
    <property type="protein sequence ID" value="TDH39340.1"/>
    <property type="molecule type" value="Genomic_DNA"/>
</dbReference>
<dbReference type="AlphaFoldDB" id="A0A4R5PQC9"/>
<keyword evidence="2" id="KW-0732">Signal</keyword>
<proteinExistence type="predicted"/>
<dbReference type="Pfam" id="PF06776">
    <property type="entry name" value="IalB"/>
    <property type="match status" value="1"/>
</dbReference>
<dbReference type="Proteomes" id="UP000295131">
    <property type="component" value="Unassembled WGS sequence"/>
</dbReference>
<accession>A0A4R5PQC9</accession>
<feature type="chain" id="PRO_5020436748" evidence="2">
    <location>
        <begin position="30"/>
        <end position="210"/>
    </location>
</feature>
<sequence>MITTTKRTLAALVTAGFTVGAFGALPAIAQEQGGAAAAPRQGWYKVCTKQEDNDVCIVQNIVSAPTGQLLTAVGLIEVTGKVNRKIMQVSVPSARMIQPGINVQVDGGQAQRFGYSVCMPDKCVAETVLTDQMIASYKKGGELVLTSVNFQRTPTPIKISLEGFTQAYDGEPIKQSELQERQRLLQEEMSKKAEEARKKLEDAQNAAKQQ</sequence>
<evidence type="ECO:0000313" key="4">
    <source>
        <dbReference type="Proteomes" id="UP000295131"/>
    </source>
</evidence>
<comment type="caution">
    <text evidence="3">The sequence shown here is derived from an EMBL/GenBank/DDBJ whole genome shotgun (WGS) entry which is preliminary data.</text>
</comment>
<keyword evidence="4" id="KW-1185">Reference proteome</keyword>